<dbReference type="GO" id="GO:0005576">
    <property type="term" value="C:extracellular region"/>
    <property type="evidence" value="ECO:0007669"/>
    <property type="project" value="UniProtKB-SubCell"/>
</dbReference>
<sequence>MSPLVASLLFVSLARAAIDAPNVAFKWKQIDFHFPSTQAKLDATTSKNFIPEHNVPLGLEVHGDRIFITLPRWKQGVAASLAYILKSDKQDSPVLRPYPNWRAHDQGVPNPEIVSPFRMRADACDRLWVLDTGSANIVDRDGFKQVTKPKLLIYDLKTDSLIRSYTIPDDQLHEDSFFANIAVEENGCEDNFAYLGDLGQPGLVVYDYKRNTSWIFKHAYFNMSPTAGHMVVANISFEWSDGIFGLALSDKDAEGYSTLYFHPMTSYNEFTVSTKTLRNETLSSDPVAFKNHFKLLGTRGPKSQSGVSFLHQKTGVLFYALVQLNAVLCWRTCLSNYTMESQGRVFMNDEVMVFPNDIKVDDDDTLWVLSDKLPVFMYGYLDYHDYNFRIINATVKDAIRGTACDSKMPKDDYYLKNITRTRSDGTAWRSGVVLPLLLLVLLSLWS</sequence>
<accession>A0A9N9TXM4</accession>
<dbReference type="PRINTS" id="PR01366">
    <property type="entry name" value="ROYALJELLY"/>
</dbReference>
<proteinExistence type="inferred from homology"/>
<dbReference type="PANTHER" id="PTHR10009">
    <property type="entry name" value="PROTEIN YELLOW-RELATED"/>
    <property type="match status" value="1"/>
</dbReference>
<protein>
    <submittedName>
        <fullName evidence="6">Uncharacterized protein</fullName>
    </submittedName>
</protein>
<evidence type="ECO:0000313" key="6">
    <source>
        <dbReference type="EMBL" id="CAG9865465.1"/>
    </source>
</evidence>
<evidence type="ECO:0000256" key="1">
    <source>
        <dbReference type="ARBA" id="ARBA00004613"/>
    </source>
</evidence>
<evidence type="ECO:0000313" key="7">
    <source>
        <dbReference type="Proteomes" id="UP001153712"/>
    </source>
</evidence>
<keyword evidence="4 5" id="KW-0732">Signal</keyword>
<evidence type="ECO:0000256" key="5">
    <source>
        <dbReference type="SAM" id="SignalP"/>
    </source>
</evidence>
<evidence type="ECO:0000256" key="4">
    <source>
        <dbReference type="ARBA" id="ARBA00022729"/>
    </source>
</evidence>
<comment type="similarity">
    <text evidence="2">Belongs to the major royal jelly protein family.</text>
</comment>
<evidence type="ECO:0000256" key="2">
    <source>
        <dbReference type="ARBA" id="ARBA00009127"/>
    </source>
</evidence>
<keyword evidence="3" id="KW-0964">Secreted</keyword>
<dbReference type="InterPro" id="IPR011042">
    <property type="entry name" value="6-blade_b-propeller_TolB-like"/>
</dbReference>
<organism evidence="6 7">
    <name type="scientific">Phyllotreta striolata</name>
    <name type="common">Striped flea beetle</name>
    <name type="synonym">Crioceris striolata</name>
    <dbReference type="NCBI Taxonomy" id="444603"/>
    <lineage>
        <taxon>Eukaryota</taxon>
        <taxon>Metazoa</taxon>
        <taxon>Ecdysozoa</taxon>
        <taxon>Arthropoda</taxon>
        <taxon>Hexapoda</taxon>
        <taxon>Insecta</taxon>
        <taxon>Pterygota</taxon>
        <taxon>Neoptera</taxon>
        <taxon>Endopterygota</taxon>
        <taxon>Coleoptera</taxon>
        <taxon>Polyphaga</taxon>
        <taxon>Cucujiformia</taxon>
        <taxon>Chrysomeloidea</taxon>
        <taxon>Chrysomelidae</taxon>
        <taxon>Galerucinae</taxon>
        <taxon>Alticini</taxon>
        <taxon>Phyllotreta</taxon>
    </lineage>
</organism>
<dbReference type="Gene3D" id="2.120.10.30">
    <property type="entry name" value="TolB, C-terminal domain"/>
    <property type="match status" value="1"/>
</dbReference>
<dbReference type="Pfam" id="PF03022">
    <property type="entry name" value="MRJP"/>
    <property type="match status" value="1"/>
</dbReference>
<feature type="signal peptide" evidence="5">
    <location>
        <begin position="1"/>
        <end position="16"/>
    </location>
</feature>
<evidence type="ECO:0000256" key="3">
    <source>
        <dbReference type="ARBA" id="ARBA00022525"/>
    </source>
</evidence>
<dbReference type="EMBL" id="OU900102">
    <property type="protein sequence ID" value="CAG9865465.1"/>
    <property type="molecule type" value="Genomic_DNA"/>
</dbReference>
<reference evidence="6" key="1">
    <citation type="submission" date="2022-01" db="EMBL/GenBank/DDBJ databases">
        <authorList>
            <person name="King R."/>
        </authorList>
    </citation>
    <scope>NUCLEOTIDE SEQUENCE</scope>
</reference>
<dbReference type="PANTHER" id="PTHR10009:SF12">
    <property type="entry name" value="LD43175P"/>
    <property type="match status" value="1"/>
</dbReference>
<gene>
    <name evidence="6" type="ORF">PHYEVI_LOCUS11699</name>
</gene>
<comment type="subcellular location">
    <subcellularLocation>
        <location evidence="1">Secreted</location>
    </subcellularLocation>
</comment>
<keyword evidence="7" id="KW-1185">Reference proteome</keyword>
<dbReference type="OrthoDB" id="7776143at2759"/>
<feature type="chain" id="PRO_5040353062" evidence="5">
    <location>
        <begin position="17"/>
        <end position="446"/>
    </location>
</feature>
<dbReference type="Proteomes" id="UP001153712">
    <property type="component" value="Chromosome 9"/>
</dbReference>
<dbReference type="InterPro" id="IPR017996">
    <property type="entry name" value="MRJP/yellow-related"/>
</dbReference>
<dbReference type="AlphaFoldDB" id="A0A9N9TXM4"/>
<name>A0A9N9TXM4_PHYSR</name>